<dbReference type="InterPro" id="IPR003749">
    <property type="entry name" value="ThiS/MoaD-like"/>
</dbReference>
<dbReference type="EMBL" id="BBMT01000026">
    <property type="protein sequence ID" value="GAL38098.1"/>
    <property type="molecule type" value="Genomic_DNA"/>
</dbReference>
<reference evidence="1 2" key="1">
    <citation type="submission" date="2014-09" db="EMBL/GenBank/DDBJ databases">
        <title>Vibrio maritimus JCM 19240. (C210) whole genome shotgun sequence.</title>
        <authorList>
            <person name="Sawabe T."/>
            <person name="Meirelles P."/>
            <person name="Nakanishi M."/>
            <person name="Sayaka M."/>
            <person name="Hattori M."/>
            <person name="Ohkuma M."/>
        </authorList>
    </citation>
    <scope>NUCLEOTIDE SEQUENCE [LARGE SCALE GENOMIC DNA]</scope>
    <source>
        <strain evidence="1 2">JCM 19240</strain>
    </source>
</reference>
<evidence type="ECO:0000313" key="1">
    <source>
        <dbReference type="EMBL" id="GAL38098.1"/>
    </source>
</evidence>
<name>A0A090TFN5_9VIBR</name>
<dbReference type="InterPro" id="IPR016155">
    <property type="entry name" value="Mopterin_synth/thiamin_S_b"/>
</dbReference>
<dbReference type="PANTHER" id="PTHR34472">
    <property type="entry name" value="SULFUR CARRIER PROTEIN THIS"/>
    <property type="match status" value="1"/>
</dbReference>
<dbReference type="InterPro" id="IPR010035">
    <property type="entry name" value="Thi_S"/>
</dbReference>
<dbReference type="PANTHER" id="PTHR34472:SF1">
    <property type="entry name" value="SULFUR CARRIER PROTEIN THIS"/>
    <property type="match status" value="1"/>
</dbReference>
<dbReference type="Gene3D" id="3.10.20.30">
    <property type="match status" value="1"/>
</dbReference>
<dbReference type="AlphaFoldDB" id="A0A090TFN5"/>
<protein>
    <recommendedName>
        <fullName evidence="3">Sulfur carrier protein ThiS</fullName>
    </recommendedName>
</protein>
<gene>
    <name evidence="1" type="ORF">JCM19240_30</name>
</gene>
<dbReference type="OrthoDB" id="6388078at2"/>
<dbReference type="InterPro" id="IPR012675">
    <property type="entry name" value="Beta-grasp_dom_sf"/>
</dbReference>
<proteinExistence type="predicted"/>
<reference evidence="1 2" key="2">
    <citation type="submission" date="2014-09" db="EMBL/GenBank/DDBJ databases">
        <authorList>
            <consortium name="NBRP consortium"/>
            <person name="Sawabe T."/>
            <person name="Meirelles P."/>
            <person name="Nakanishi M."/>
            <person name="Sayaka M."/>
            <person name="Hattori M."/>
            <person name="Ohkuma M."/>
        </authorList>
    </citation>
    <scope>NUCLEOTIDE SEQUENCE [LARGE SCALE GENOMIC DNA]</scope>
    <source>
        <strain evidence="1 2">JCM 19240</strain>
    </source>
</reference>
<dbReference type="CDD" id="cd00565">
    <property type="entry name" value="Ubl_ThiS"/>
    <property type="match status" value="1"/>
</dbReference>
<accession>A0A090TFN5</accession>
<dbReference type="NCBIfam" id="TIGR01683">
    <property type="entry name" value="thiS"/>
    <property type="match status" value="1"/>
</dbReference>
<dbReference type="Pfam" id="PF02597">
    <property type="entry name" value="ThiS"/>
    <property type="match status" value="1"/>
</dbReference>
<sequence>MIQVTVNNTLQNTKIDSLLEDLIKGLDIDTHGCAIAVDDQIVPRTEWSTFVVKNDMSINIFQAIAGG</sequence>
<organism evidence="1 2">
    <name type="scientific">Vibrio maritimus</name>
    <dbReference type="NCBI Taxonomy" id="990268"/>
    <lineage>
        <taxon>Bacteria</taxon>
        <taxon>Pseudomonadati</taxon>
        <taxon>Pseudomonadota</taxon>
        <taxon>Gammaproteobacteria</taxon>
        <taxon>Vibrionales</taxon>
        <taxon>Vibrionaceae</taxon>
        <taxon>Vibrio</taxon>
    </lineage>
</organism>
<dbReference type="Proteomes" id="UP000029224">
    <property type="component" value="Unassembled WGS sequence"/>
</dbReference>
<evidence type="ECO:0000313" key="2">
    <source>
        <dbReference type="Proteomes" id="UP000029224"/>
    </source>
</evidence>
<comment type="caution">
    <text evidence="1">The sequence shown here is derived from an EMBL/GenBank/DDBJ whole genome shotgun (WGS) entry which is preliminary data.</text>
</comment>
<evidence type="ECO:0008006" key="3">
    <source>
        <dbReference type="Google" id="ProtNLM"/>
    </source>
</evidence>
<dbReference type="SUPFAM" id="SSF54285">
    <property type="entry name" value="MoaD/ThiS"/>
    <property type="match status" value="1"/>
</dbReference>
<keyword evidence="2" id="KW-1185">Reference proteome</keyword>